<dbReference type="KEGG" id="ccac:CcaHIS019_0112990"/>
<sequence length="349" mass="37633">MQAGVSVSDTRRSGAGHSPLDQTWFPHILSRVVELAPLDALLGLRSTCRRLRDSIDERLFEHVVLVTVAPRSAGAKTGVGFVPPHSPDRLLPCIPSARQLTRQIEGGRTQSPTHVASNRRLMGHIRILDSATANVYDLPSLSLPLVRRCNPSAAGLPAHIIVQTLSLSPTDDDDGVFRAWDRFRQLAVTVTGMTPIGAPGARAAGGGGTFVAHLTYNGPPRRGIVFNIRSKLRELVVVLPSVPDDAEVGEVVEGMRVTLMMALPSVGGGTRITLVGVDRFGGRHFGFPDAEDELEAVRRALLAHCRLEADDERLVCLTYEEWASDVSPEISARPPHIPNTVIGETESTA</sequence>
<evidence type="ECO:0000313" key="1">
    <source>
        <dbReference type="EMBL" id="BEI88581.1"/>
    </source>
</evidence>
<dbReference type="RefSeq" id="XP_060453847.1">
    <property type="nucleotide sequence ID" value="XM_060596899.1"/>
</dbReference>
<dbReference type="EMBL" id="AP028212">
    <property type="protein sequence ID" value="BEI88581.1"/>
    <property type="molecule type" value="Genomic_DNA"/>
</dbReference>
<name>A0AA48KZF8_9TREE</name>
<dbReference type="Proteomes" id="UP001233271">
    <property type="component" value="Chromosome 1"/>
</dbReference>
<dbReference type="GeneID" id="85492452"/>
<accession>A0AA48KZF8</accession>
<reference evidence="1" key="1">
    <citation type="journal article" date="2023" name="BMC Genomics">
        <title>Chromosome-level genome assemblies of Cutaneotrichosporon spp. (Trichosporonales, Basidiomycota) reveal imbalanced evolution between nucleotide sequences and chromosome synteny.</title>
        <authorList>
            <person name="Kobayashi Y."/>
            <person name="Kayamori A."/>
            <person name="Aoki K."/>
            <person name="Shiwa Y."/>
            <person name="Matsutani M."/>
            <person name="Fujita N."/>
            <person name="Sugita T."/>
            <person name="Iwasaki W."/>
            <person name="Tanaka N."/>
            <person name="Takashima M."/>
        </authorList>
    </citation>
    <scope>NUCLEOTIDE SEQUENCE</scope>
    <source>
        <strain evidence="1">HIS019</strain>
    </source>
</reference>
<dbReference type="AlphaFoldDB" id="A0AA48KZF8"/>
<protein>
    <recommendedName>
        <fullName evidence="3">F-box domain-containing protein</fullName>
    </recommendedName>
</protein>
<evidence type="ECO:0008006" key="3">
    <source>
        <dbReference type="Google" id="ProtNLM"/>
    </source>
</evidence>
<keyword evidence="2" id="KW-1185">Reference proteome</keyword>
<evidence type="ECO:0000313" key="2">
    <source>
        <dbReference type="Proteomes" id="UP001233271"/>
    </source>
</evidence>
<organism evidence="1 2">
    <name type="scientific">Cutaneotrichosporon cavernicola</name>
    <dbReference type="NCBI Taxonomy" id="279322"/>
    <lineage>
        <taxon>Eukaryota</taxon>
        <taxon>Fungi</taxon>
        <taxon>Dikarya</taxon>
        <taxon>Basidiomycota</taxon>
        <taxon>Agaricomycotina</taxon>
        <taxon>Tremellomycetes</taxon>
        <taxon>Trichosporonales</taxon>
        <taxon>Trichosporonaceae</taxon>
        <taxon>Cutaneotrichosporon</taxon>
    </lineage>
</organism>
<proteinExistence type="predicted"/>
<gene>
    <name evidence="1" type="ORF">CcaverHIS019_0112990</name>
</gene>